<reference evidence="7" key="1">
    <citation type="submission" date="2013-10" db="EMBL/GenBank/DDBJ databases">
        <title>Genomic analysis of the causative agents of coccidiosis in chickens.</title>
        <authorList>
            <person name="Reid A.J."/>
            <person name="Blake D."/>
            <person name="Billington K."/>
            <person name="Browne H."/>
            <person name="Dunn M."/>
            <person name="Hung S."/>
            <person name="Kawahara F."/>
            <person name="Miranda-Saavedra D."/>
            <person name="Mourier T."/>
            <person name="Nagra H."/>
            <person name="Otto T.D."/>
            <person name="Rawlings N."/>
            <person name="Sanchez A."/>
            <person name="Sanders M."/>
            <person name="Subramaniam C."/>
            <person name="Tay Y."/>
            <person name="Dear P."/>
            <person name="Doerig C."/>
            <person name="Gruber A."/>
            <person name="Parkinson J."/>
            <person name="Shirley M."/>
            <person name="Wan K.L."/>
            <person name="Berriman M."/>
            <person name="Tomley F."/>
            <person name="Pain A."/>
        </authorList>
    </citation>
    <scope>NUCLEOTIDE SEQUENCE [LARGE SCALE GENOMIC DNA]</scope>
    <source>
        <strain evidence="7">Weybridge</strain>
    </source>
</reference>
<dbReference type="Proteomes" id="UP000030763">
    <property type="component" value="Unassembled WGS sequence"/>
</dbReference>
<gene>
    <name evidence="7" type="ORF">EMWEY_00044090</name>
</gene>
<feature type="domain" description="Ribosomal protein eL8/eL30/eS12/Gadd45" evidence="6">
    <location>
        <begin position="152"/>
        <end position="238"/>
    </location>
</feature>
<dbReference type="OrthoDB" id="29563at2759"/>
<dbReference type="VEuPathDB" id="ToxoDB:EMWEY_00044090"/>
<dbReference type="PRINTS" id="PR00881">
    <property type="entry name" value="L7ARS6FAMILY"/>
</dbReference>
<evidence type="ECO:0000256" key="2">
    <source>
        <dbReference type="ARBA" id="ARBA00022980"/>
    </source>
</evidence>
<keyword evidence="8" id="KW-1185">Reference proteome</keyword>
<accession>U6MJ82</accession>
<evidence type="ECO:0000313" key="8">
    <source>
        <dbReference type="Proteomes" id="UP000030763"/>
    </source>
</evidence>
<feature type="compositionally biased region" description="Basic and acidic residues" evidence="5">
    <location>
        <begin position="1"/>
        <end position="10"/>
    </location>
</feature>
<organism evidence="7 8">
    <name type="scientific">Eimeria maxima</name>
    <name type="common">Coccidian parasite</name>
    <dbReference type="NCBI Taxonomy" id="5804"/>
    <lineage>
        <taxon>Eukaryota</taxon>
        <taxon>Sar</taxon>
        <taxon>Alveolata</taxon>
        <taxon>Apicomplexa</taxon>
        <taxon>Conoidasida</taxon>
        <taxon>Coccidia</taxon>
        <taxon>Eucoccidiorida</taxon>
        <taxon>Eimeriorina</taxon>
        <taxon>Eimeriidae</taxon>
        <taxon>Eimeria</taxon>
    </lineage>
</organism>
<evidence type="ECO:0000256" key="5">
    <source>
        <dbReference type="SAM" id="MobiDB-lite"/>
    </source>
</evidence>
<protein>
    <recommendedName>
        <fullName evidence="4">60S ribosomal protein L7a</fullName>
    </recommendedName>
</protein>
<dbReference type="InterPro" id="IPR004038">
    <property type="entry name" value="Ribosomal_eL8/eL30/eS12/Gad45"/>
</dbReference>
<reference evidence="7" key="2">
    <citation type="submission" date="2013-10" db="EMBL/GenBank/DDBJ databases">
        <authorList>
            <person name="Aslett M."/>
        </authorList>
    </citation>
    <scope>NUCLEOTIDE SEQUENCE [LARGE SCALE GENOMIC DNA]</scope>
    <source>
        <strain evidence="7">Weybridge</strain>
    </source>
</reference>
<proteinExistence type="inferred from homology"/>
<evidence type="ECO:0000256" key="4">
    <source>
        <dbReference type="RuleBase" id="RU367042"/>
    </source>
</evidence>
<name>U6MJ82_EIMMA</name>
<keyword evidence="3 4" id="KW-0687">Ribonucleoprotein</keyword>
<dbReference type="Pfam" id="PF01248">
    <property type="entry name" value="Ribosomal_L7Ae"/>
    <property type="match status" value="1"/>
</dbReference>
<dbReference type="InterPro" id="IPR001921">
    <property type="entry name" value="Ribosomal_eL8_euk"/>
</dbReference>
<dbReference type="OMA" id="RMVKWPA"/>
<comment type="function">
    <text evidence="4">Component of the ribosome.</text>
</comment>
<dbReference type="InterPro" id="IPR018492">
    <property type="entry name" value="Ribosomal_eL8/Nhp2"/>
</dbReference>
<dbReference type="GO" id="GO:0022625">
    <property type="term" value="C:cytosolic large ribosomal subunit"/>
    <property type="evidence" value="ECO:0007669"/>
    <property type="project" value="UniProtKB-UniRule"/>
</dbReference>
<dbReference type="SUPFAM" id="SSF55315">
    <property type="entry name" value="L30e-like"/>
    <property type="match status" value="1"/>
</dbReference>
<dbReference type="PROSITE" id="PS01082">
    <property type="entry name" value="RIBOSOMAL_L7AE"/>
    <property type="match status" value="1"/>
</dbReference>
<evidence type="ECO:0000256" key="1">
    <source>
        <dbReference type="ARBA" id="ARBA00007337"/>
    </source>
</evidence>
<dbReference type="RefSeq" id="XP_013338360.1">
    <property type="nucleotide sequence ID" value="XM_013482906.1"/>
</dbReference>
<dbReference type="Gene3D" id="3.30.1330.30">
    <property type="match status" value="1"/>
</dbReference>
<evidence type="ECO:0000256" key="3">
    <source>
        <dbReference type="ARBA" id="ARBA00023274"/>
    </source>
</evidence>
<feature type="compositionally biased region" description="Low complexity" evidence="5">
    <location>
        <begin position="23"/>
        <end position="36"/>
    </location>
</feature>
<dbReference type="PRINTS" id="PR00882">
    <property type="entry name" value="RIBOSOMALL7A"/>
</dbReference>
<dbReference type="GeneID" id="25338395"/>
<feature type="region of interest" description="Disordered" evidence="5">
    <location>
        <begin position="1"/>
        <end position="51"/>
    </location>
</feature>
<evidence type="ECO:0000259" key="6">
    <source>
        <dbReference type="Pfam" id="PF01248"/>
    </source>
</evidence>
<dbReference type="EMBL" id="HG722194">
    <property type="protein sequence ID" value="CDJ61710.1"/>
    <property type="molecule type" value="Genomic_DNA"/>
</dbReference>
<sequence length="295" mass="33296">MVGFRADVRHRLPPHKPKSCSDSKIAPAAKKAAPGASKKKLPSNPAGKNVKKTTKSLIFQKTPRNFRIGCNIQPRRELTRFVKWPKYVLLQRQRRVLMQRLKVPPAINQFTHTLDKNQTGQLMRLLAKYKPETRGEKKARLIAEGEKQSSGAQATSKKPVMLKFGLNHVTDLIEIKKAKLVVIAHDVVPIDLVCWLPALCRKKDVPYCIVKGKARLGQLVHKKACAVIAVDSVRKEDQAELEAQCKNYRAMFNDNAELRRRWGGGQLGIKSQHAQEKKQKLIDAEMRKKAGLQIA</sequence>
<dbReference type="InterPro" id="IPR004037">
    <property type="entry name" value="Ribosomal_eL8-like_CS"/>
</dbReference>
<dbReference type="GO" id="GO:0042254">
    <property type="term" value="P:ribosome biogenesis"/>
    <property type="evidence" value="ECO:0007669"/>
    <property type="project" value="InterPro"/>
</dbReference>
<dbReference type="FunFam" id="3.30.1330.30:FF:000003">
    <property type="entry name" value="60S ribosomal protein L7a"/>
    <property type="match status" value="1"/>
</dbReference>
<dbReference type="PANTHER" id="PTHR23105">
    <property type="entry name" value="RIBOSOMAL PROTEIN L7AE FAMILY MEMBER"/>
    <property type="match status" value="1"/>
</dbReference>
<dbReference type="GO" id="GO:0003723">
    <property type="term" value="F:RNA binding"/>
    <property type="evidence" value="ECO:0007669"/>
    <property type="project" value="UniProtKB-UniRule"/>
</dbReference>
<dbReference type="AlphaFoldDB" id="U6MJ82"/>
<keyword evidence="2 4" id="KW-0689">Ribosomal protein</keyword>
<dbReference type="InterPro" id="IPR029064">
    <property type="entry name" value="Ribosomal_eL30-like_sf"/>
</dbReference>
<dbReference type="InterPro" id="IPR050257">
    <property type="entry name" value="eL8/uL1-like"/>
</dbReference>
<evidence type="ECO:0000313" key="7">
    <source>
        <dbReference type="EMBL" id="CDJ61710.1"/>
    </source>
</evidence>
<comment type="similarity">
    <text evidence="1 4">Belongs to the eukaryotic ribosomal protein eL8 family.</text>
</comment>